<gene>
    <name evidence="3" type="ORF">TWF506_004695</name>
</gene>
<keyword evidence="2" id="KW-0732">Signal</keyword>
<evidence type="ECO:0000256" key="2">
    <source>
        <dbReference type="SAM" id="SignalP"/>
    </source>
</evidence>
<evidence type="ECO:0000313" key="3">
    <source>
        <dbReference type="EMBL" id="KAK6497220.1"/>
    </source>
</evidence>
<organism evidence="3 4">
    <name type="scientific">Arthrobotrys conoides</name>
    <dbReference type="NCBI Taxonomy" id="74498"/>
    <lineage>
        <taxon>Eukaryota</taxon>
        <taxon>Fungi</taxon>
        <taxon>Dikarya</taxon>
        <taxon>Ascomycota</taxon>
        <taxon>Pezizomycotina</taxon>
        <taxon>Orbiliomycetes</taxon>
        <taxon>Orbiliales</taxon>
        <taxon>Orbiliaceae</taxon>
        <taxon>Arthrobotrys</taxon>
    </lineage>
</organism>
<reference evidence="3 4" key="1">
    <citation type="submission" date="2019-10" db="EMBL/GenBank/DDBJ databases">
        <authorList>
            <person name="Palmer J.M."/>
        </authorList>
    </citation>
    <scope>NUCLEOTIDE SEQUENCE [LARGE SCALE GENOMIC DNA]</scope>
    <source>
        <strain evidence="3 4">TWF506</strain>
    </source>
</reference>
<evidence type="ECO:0000256" key="1">
    <source>
        <dbReference type="SAM" id="MobiDB-lite"/>
    </source>
</evidence>
<feature type="compositionally biased region" description="Acidic residues" evidence="1">
    <location>
        <begin position="262"/>
        <end position="273"/>
    </location>
</feature>
<dbReference type="AlphaFoldDB" id="A0AAN8NF74"/>
<feature type="signal peptide" evidence="2">
    <location>
        <begin position="1"/>
        <end position="17"/>
    </location>
</feature>
<proteinExistence type="predicted"/>
<name>A0AAN8NF74_9PEZI</name>
<comment type="caution">
    <text evidence="3">The sequence shown here is derived from an EMBL/GenBank/DDBJ whole genome shotgun (WGS) entry which is preliminary data.</text>
</comment>
<dbReference type="EMBL" id="JAVHJM010000015">
    <property type="protein sequence ID" value="KAK6497220.1"/>
    <property type="molecule type" value="Genomic_DNA"/>
</dbReference>
<keyword evidence="4" id="KW-1185">Reference proteome</keyword>
<protein>
    <recommendedName>
        <fullName evidence="5">Cell wall protein</fullName>
    </recommendedName>
</protein>
<sequence>MHIRVLLVLYSPLLALSIPTSLPFLRFDTFQDFLDDLFTLRTEIQTQKIRSDLTDSYIKGLIQQAEGLEAVTTDQNGNKVPPFGLVAKAVKYFDLVRTITKDFPADISASLEFIKESDASNLGDIKEIIDTATEEQKQAEFRAEQFENDLDQFGTPPSNGEILADDDEFHTPISDPGFDFPLKYANQVAGIPRITWGDEGPIRQIEHESGEQQETRDPRFDGVVRNLYEEEFKEEEMDQNSDTSADPESPRWYQNFLGPEDGFFDDSDAPAGV</sequence>
<feature type="chain" id="PRO_5042984253" description="Cell wall protein" evidence="2">
    <location>
        <begin position="18"/>
        <end position="273"/>
    </location>
</feature>
<feature type="region of interest" description="Disordered" evidence="1">
    <location>
        <begin position="206"/>
        <end position="273"/>
    </location>
</feature>
<evidence type="ECO:0000313" key="4">
    <source>
        <dbReference type="Proteomes" id="UP001307849"/>
    </source>
</evidence>
<dbReference type="Proteomes" id="UP001307849">
    <property type="component" value="Unassembled WGS sequence"/>
</dbReference>
<accession>A0AAN8NF74</accession>
<evidence type="ECO:0008006" key="5">
    <source>
        <dbReference type="Google" id="ProtNLM"/>
    </source>
</evidence>
<feature type="compositionally biased region" description="Basic and acidic residues" evidence="1">
    <location>
        <begin position="206"/>
        <end position="230"/>
    </location>
</feature>